<dbReference type="EC" id="2.5.1.17" evidence="4"/>
<comment type="catalytic activity">
    <reaction evidence="4">
        <text>2 cob(II)alamin + reduced [electron-transfer flavoprotein] + 2 ATP = 2 adenosylcob(III)alamin + 2 triphosphate + oxidized [electron-transfer flavoprotein] + 3 H(+)</text>
        <dbReference type="Rhea" id="RHEA:28671"/>
        <dbReference type="Rhea" id="RHEA-COMP:10685"/>
        <dbReference type="Rhea" id="RHEA-COMP:10686"/>
        <dbReference type="ChEBI" id="CHEBI:15378"/>
        <dbReference type="ChEBI" id="CHEBI:16304"/>
        <dbReference type="ChEBI" id="CHEBI:18036"/>
        <dbReference type="ChEBI" id="CHEBI:18408"/>
        <dbReference type="ChEBI" id="CHEBI:30616"/>
        <dbReference type="ChEBI" id="CHEBI:57692"/>
        <dbReference type="ChEBI" id="CHEBI:58307"/>
        <dbReference type="EC" id="2.5.1.17"/>
    </reaction>
</comment>
<dbReference type="GO" id="GO:0005524">
    <property type="term" value="F:ATP binding"/>
    <property type="evidence" value="ECO:0007669"/>
    <property type="project" value="UniProtKB-UniRule"/>
</dbReference>
<keyword evidence="4" id="KW-0169">Cobalamin biosynthesis</keyword>
<sequence length="231" mass="24592">MEQPTRIYTRSGDSGKTSLGDGTQVPKYAIRVSAYGTVDEINAILGIARLHVAGEVIPTASGEEPAEAALERIQNDLFDLGTDLARADGDAPARVDGDAPARVDGDAPARVDGDAPARVEAVHITQAQVTRLESEIDTLSALLPPLANFVLPGGRPAAAHLHHARTVARRAERLIAELNPDGSDQATSEADTLGLRYVNRLSDYLLVLARFVNDRGVADVLWLRPGARPRA</sequence>
<comment type="pathway">
    <text evidence="4">Cofactor biosynthesis; adenosylcobalamin biosynthesis; adenosylcobalamin from cob(II)yrinate a,c-diamide: step 2/7.</text>
</comment>
<dbReference type="InterPro" id="IPR036451">
    <property type="entry name" value="CblAdoTrfase-like_sf"/>
</dbReference>
<dbReference type="NCBIfam" id="TIGR00636">
    <property type="entry name" value="PduO_Nterm"/>
    <property type="match status" value="1"/>
</dbReference>
<dbReference type="InterPro" id="IPR016030">
    <property type="entry name" value="CblAdoTrfase-like"/>
</dbReference>
<proteinExistence type="inferred from homology"/>
<keyword evidence="1 4" id="KW-0808">Transferase</keyword>
<reference evidence="7 8" key="1">
    <citation type="journal article" date="2011" name="Stand. Genomic Sci.">
        <title>Complete genome sequence of Rhodospirillum rubrum type strain (S1).</title>
        <authorList>
            <person name="Munk A.C."/>
            <person name="Copeland A."/>
            <person name="Lucas S."/>
            <person name="Lapidus A."/>
            <person name="Del Rio T.G."/>
            <person name="Barry K."/>
            <person name="Detter J.C."/>
            <person name="Hammon N."/>
            <person name="Israni S."/>
            <person name="Pitluck S."/>
            <person name="Brettin T."/>
            <person name="Bruce D."/>
            <person name="Han C."/>
            <person name="Tapia R."/>
            <person name="Gilna P."/>
            <person name="Schmutz J."/>
            <person name="Larimer F."/>
            <person name="Land M."/>
            <person name="Kyrpides N.C."/>
            <person name="Mavromatis K."/>
            <person name="Richardson P."/>
            <person name="Rohde M."/>
            <person name="Goker M."/>
            <person name="Klenk H.P."/>
            <person name="Zhang Y."/>
            <person name="Roberts G.P."/>
            <person name="Reslewic S."/>
            <person name="Schwartz D.C."/>
        </authorList>
    </citation>
    <scope>NUCLEOTIDE SEQUENCE [LARGE SCALE GENOMIC DNA]</scope>
    <source>
        <strain evidence="8">ATCC 11170 / ATH 1.1.1 / DSM 467 / LMG 4362 / NCIMB 8255 / S1</strain>
    </source>
</reference>
<feature type="region of interest" description="Disordered" evidence="5">
    <location>
        <begin position="1"/>
        <end position="23"/>
    </location>
</feature>
<evidence type="ECO:0000256" key="1">
    <source>
        <dbReference type="ARBA" id="ARBA00022679"/>
    </source>
</evidence>
<keyword evidence="2 4" id="KW-0547">Nucleotide-binding</keyword>
<dbReference type="UniPathway" id="UPA00148">
    <property type="reaction ID" value="UER00233"/>
</dbReference>
<evidence type="ECO:0000256" key="3">
    <source>
        <dbReference type="ARBA" id="ARBA00022840"/>
    </source>
</evidence>
<dbReference type="PATRIC" id="fig|269796.9.peg.3189"/>
<dbReference type="PANTHER" id="PTHR12213:SF0">
    <property type="entry name" value="CORRINOID ADENOSYLTRANSFERASE MMAB"/>
    <property type="match status" value="1"/>
</dbReference>
<evidence type="ECO:0000313" key="7">
    <source>
        <dbReference type="EMBL" id="ABC23871.1"/>
    </source>
</evidence>
<dbReference type="RefSeq" id="WP_011390824.1">
    <property type="nucleotide sequence ID" value="NC_007643.1"/>
</dbReference>
<accession>Q2RPS4</accession>
<dbReference type="KEGG" id="rru:Rru_A3076"/>
<evidence type="ECO:0000256" key="4">
    <source>
        <dbReference type="RuleBase" id="RU366026"/>
    </source>
</evidence>
<dbReference type="HOGENOM" id="CLU_083486_0_0_5"/>
<organism evidence="7 8">
    <name type="scientific">Rhodospirillum rubrum (strain ATCC 11170 / ATH 1.1.1 / DSM 467 / LMG 4362 / NCIMB 8255 / S1)</name>
    <dbReference type="NCBI Taxonomy" id="269796"/>
    <lineage>
        <taxon>Bacteria</taxon>
        <taxon>Pseudomonadati</taxon>
        <taxon>Pseudomonadota</taxon>
        <taxon>Alphaproteobacteria</taxon>
        <taxon>Rhodospirillales</taxon>
        <taxon>Rhodospirillaceae</taxon>
        <taxon>Rhodospirillum</taxon>
    </lineage>
</organism>
<gene>
    <name evidence="7" type="ordered locus">Rru_A3076</name>
</gene>
<dbReference type="Pfam" id="PF01923">
    <property type="entry name" value="Cob_adeno_trans"/>
    <property type="match status" value="1"/>
</dbReference>
<dbReference type="EMBL" id="CP000230">
    <property type="protein sequence ID" value="ABC23871.1"/>
    <property type="molecule type" value="Genomic_DNA"/>
</dbReference>
<evidence type="ECO:0000256" key="5">
    <source>
        <dbReference type="SAM" id="MobiDB-lite"/>
    </source>
</evidence>
<dbReference type="PhylomeDB" id="Q2RPS4"/>
<dbReference type="SUPFAM" id="SSF89028">
    <property type="entry name" value="Cobalamin adenosyltransferase-like"/>
    <property type="match status" value="1"/>
</dbReference>
<feature type="compositionally biased region" description="Polar residues" evidence="5">
    <location>
        <begin position="1"/>
        <end position="21"/>
    </location>
</feature>
<keyword evidence="8" id="KW-1185">Reference proteome</keyword>
<dbReference type="GO" id="GO:0008817">
    <property type="term" value="F:corrinoid adenosyltransferase activity"/>
    <property type="evidence" value="ECO:0007669"/>
    <property type="project" value="UniProtKB-UniRule"/>
</dbReference>
<evidence type="ECO:0000259" key="6">
    <source>
        <dbReference type="Pfam" id="PF01923"/>
    </source>
</evidence>
<dbReference type="PANTHER" id="PTHR12213">
    <property type="entry name" value="CORRINOID ADENOSYLTRANSFERASE"/>
    <property type="match status" value="1"/>
</dbReference>
<keyword evidence="3 4" id="KW-0067">ATP-binding</keyword>
<dbReference type="InterPro" id="IPR029499">
    <property type="entry name" value="PduO-typ"/>
</dbReference>
<dbReference type="eggNOG" id="COG2096">
    <property type="taxonomic scope" value="Bacteria"/>
</dbReference>
<evidence type="ECO:0000313" key="8">
    <source>
        <dbReference type="Proteomes" id="UP000001929"/>
    </source>
</evidence>
<dbReference type="STRING" id="269796.Rru_A3076"/>
<name>Q2RPS4_RHORT</name>
<dbReference type="Proteomes" id="UP000001929">
    <property type="component" value="Chromosome"/>
</dbReference>
<dbReference type="GO" id="GO:0009236">
    <property type="term" value="P:cobalamin biosynthetic process"/>
    <property type="evidence" value="ECO:0007669"/>
    <property type="project" value="UniProtKB-UniRule"/>
</dbReference>
<protein>
    <recommendedName>
        <fullName evidence="4">Corrinoid adenosyltransferase</fullName>
        <ecNumber evidence="4">2.5.1.17</ecNumber>
    </recommendedName>
    <alternativeName>
        <fullName evidence="4">Cob(II)alamin adenosyltransferase</fullName>
    </alternativeName>
    <alternativeName>
        <fullName evidence="4">Cob(II)yrinic acid a,c-diamide adenosyltransferase</fullName>
    </alternativeName>
    <alternativeName>
        <fullName evidence="4">Cobinamide/cobalamin adenosyltransferase</fullName>
    </alternativeName>
</protein>
<evidence type="ECO:0000256" key="2">
    <source>
        <dbReference type="ARBA" id="ARBA00022741"/>
    </source>
</evidence>
<comment type="catalytic activity">
    <reaction evidence="4">
        <text>2 cob(II)yrinate a,c diamide + reduced [electron-transfer flavoprotein] + 2 ATP = 2 adenosylcob(III)yrinate a,c-diamide + 2 triphosphate + oxidized [electron-transfer flavoprotein] + 3 H(+)</text>
        <dbReference type="Rhea" id="RHEA:11528"/>
        <dbReference type="Rhea" id="RHEA-COMP:10685"/>
        <dbReference type="Rhea" id="RHEA-COMP:10686"/>
        <dbReference type="ChEBI" id="CHEBI:15378"/>
        <dbReference type="ChEBI" id="CHEBI:18036"/>
        <dbReference type="ChEBI" id="CHEBI:30616"/>
        <dbReference type="ChEBI" id="CHEBI:57692"/>
        <dbReference type="ChEBI" id="CHEBI:58307"/>
        <dbReference type="ChEBI" id="CHEBI:58503"/>
        <dbReference type="ChEBI" id="CHEBI:58537"/>
        <dbReference type="EC" id="2.5.1.17"/>
    </reaction>
</comment>
<comment type="similarity">
    <text evidence="4">Belongs to the Cob(I)alamin adenosyltransferase family.</text>
</comment>
<dbReference type="Gene3D" id="1.20.1200.10">
    <property type="entry name" value="Cobalamin adenosyltransferase-like"/>
    <property type="match status" value="1"/>
</dbReference>
<dbReference type="AlphaFoldDB" id="Q2RPS4"/>
<dbReference type="EnsemblBacteria" id="ABC23871">
    <property type="protein sequence ID" value="ABC23871"/>
    <property type="gene ID" value="Rru_A3076"/>
</dbReference>
<feature type="domain" description="Cobalamin adenosyltransferase-like" evidence="6">
    <location>
        <begin position="7"/>
        <end position="212"/>
    </location>
</feature>